<dbReference type="PANTHER" id="PTHR43611">
    <property type="entry name" value="ALPHA-D-GLUCOSE 1-PHOSPHATE PHOSPHATASE"/>
    <property type="match status" value="1"/>
</dbReference>
<dbReference type="SUPFAM" id="SSF56784">
    <property type="entry name" value="HAD-like"/>
    <property type="match status" value="1"/>
</dbReference>
<dbReference type="InterPro" id="IPR006439">
    <property type="entry name" value="HAD-SF_hydro_IA"/>
</dbReference>
<proteinExistence type="predicted"/>
<evidence type="ECO:0000313" key="1">
    <source>
        <dbReference type="EMBL" id="NHC16443.1"/>
    </source>
</evidence>
<dbReference type="EMBL" id="JAANNP010000168">
    <property type="protein sequence ID" value="NHC16443.1"/>
    <property type="molecule type" value="Genomic_DNA"/>
</dbReference>
<gene>
    <name evidence="1" type="ORF">G9H71_21900</name>
</gene>
<dbReference type="Pfam" id="PF00702">
    <property type="entry name" value="Hydrolase"/>
    <property type="match status" value="1"/>
</dbReference>
<dbReference type="NCBIfam" id="TIGR01509">
    <property type="entry name" value="HAD-SF-IA-v3"/>
    <property type="match status" value="1"/>
</dbReference>
<keyword evidence="1" id="KW-0378">Hydrolase</keyword>
<dbReference type="NCBIfam" id="TIGR01549">
    <property type="entry name" value="HAD-SF-IA-v1"/>
    <property type="match status" value="1"/>
</dbReference>
<evidence type="ECO:0000313" key="2">
    <source>
        <dbReference type="Proteomes" id="UP000800981"/>
    </source>
</evidence>
<accession>A0ABX0H4U8</accession>
<comment type="caution">
    <text evidence="1">The sequence shown here is derived from an EMBL/GenBank/DDBJ whole genome shotgun (WGS) entry which is preliminary data.</text>
</comment>
<keyword evidence="2" id="KW-1185">Reference proteome</keyword>
<dbReference type="InterPro" id="IPR023214">
    <property type="entry name" value="HAD_sf"/>
</dbReference>
<name>A0ABX0H4U8_9ACTN</name>
<dbReference type="GO" id="GO:0016787">
    <property type="term" value="F:hydrolase activity"/>
    <property type="evidence" value="ECO:0007669"/>
    <property type="project" value="UniProtKB-KW"/>
</dbReference>
<dbReference type="PANTHER" id="PTHR43611:SF3">
    <property type="entry name" value="FLAVIN MONONUCLEOTIDE HYDROLASE 1, CHLOROPLATIC"/>
    <property type="match status" value="1"/>
</dbReference>
<dbReference type="Gene3D" id="3.40.50.1000">
    <property type="entry name" value="HAD superfamily/HAD-like"/>
    <property type="match status" value="1"/>
</dbReference>
<organism evidence="1 2">
    <name type="scientific">Motilibacter deserti</name>
    <dbReference type="NCBI Taxonomy" id="2714956"/>
    <lineage>
        <taxon>Bacteria</taxon>
        <taxon>Bacillati</taxon>
        <taxon>Actinomycetota</taxon>
        <taxon>Actinomycetes</taxon>
        <taxon>Motilibacterales</taxon>
        <taxon>Motilibacteraceae</taxon>
        <taxon>Motilibacter</taxon>
    </lineage>
</organism>
<protein>
    <submittedName>
        <fullName evidence="1">HAD-IA family hydrolase</fullName>
    </submittedName>
</protein>
<dbReference type="Proteomes" id="UP000800981">
    <property type="component" value="Unassembled WGS sequence"/>
</dbReference>
<reference evidence="1 2" key="1">
    <citation type="submission" date="2020-03" db="EMBL/GenBank/DDBJ databases">
        <title>Two novel Motilibacter sp.</title>
        <authorList>
            <person name="Liu S."/>
        </authorList>
    </citation>
    <scope>NUCLEOTIDE SEQUENCE [LARGE SCALE GENOMIC DNA]</scope>
    <source>
        <strain evidence="1 2">E257</strain>
    </source>
</reference>
<sequence>MATTLLLDYGAVISLTQSDEDLRGIEAVVPDVPPAALWEAYWAHRLAYDLGMDDAEYWAAVLGRPATGDELDQLVRRDVESWLHVDERVAGALPALRERGVRLGLLSNAPVPIARRIEEQPWAQSLHTLTFSCDIPAAKPDPAAYVAALDALGAAAEEVVFVDDRAENVEGARAVGITAIHFTEAGVALEEVMAQLDLA</sequence>
<dbReference type="RefSeq" id="WP_166284881.1">
    <property type="nucleotide sequence ID" value="NZ_JAANNP010000168.1"/>
</dbReference>
<dbReference type="InterPro" id="IPR036412">
    <property type="entry name" value="HAD-like_sf"/>
</dbReference>